<gene>
    <name evidence="3" type="ORF">g.42972</name>
</gene>
<dbReference type="InterPro" id="IPR040233">
    <property type="entry name" value="CCD97-like_C"/>
</dbReference>
<organism evidence="3">
    <name type="scientific">Cuerna arida</name>
    <dbReference type="NCBI Taxonomy" id="1464854"/>
    <lineage>
        <taxon>Eukaryota</taxon>
        <taxon>Metazoa</taxon>
        <taxon>Ecdysozoa</taxon>
        <taxon>Arthropoda</taxon>
        <taxon>Hexapoda</taxon>
        <taxon>Insecta</taxon>
        <taxon>Pterygota</taxon>
        <taxon>Neoptera</taxon>
        <taxon>Paraneoptera</taxon>
        <taxon>Hemiptera</taxon>
        <taxon>Auchenorrhyncha</taxon>
        <taxon>Membracoidea</taxon>
        <taxon>Cicadellidae</taxon>
        <taxon>Cicadellinae</taxon>
        <taxon>Proconiini</taxon>
        <taxon>Cuerna</taxon>
    </lineage>
</organism>
<proteinExistence type="predicted"/>
<evidence type="ECO:0000256" key="1">
    <source>
        <dbReference type="SAM" id="MobiDB-lite"/>
    </source>
</evidence>
<evidence type="ECO:0000259" key="2">
    <source>
        <dbReference type="Pfam" id="PF09747"/>
    </source>
</evidence>
<accession>A0A1B6F2S1</accession>
<dbReference type="Pfam" id="PF09747">
    <property type="entry name" value="CCD97-like_C"/>
    <property type="match status" value="1"/>
</dbReference>
<feature type="compositionally biased region" description="Acidic residues" evidence="1">
    <location>
        <begin position="1"/>
        <end position="11"/>
    </location>
</feature>
<protein>
    <recommendedName>
        <fullName evidence="2">CCD97-like C-terminal domain-containing protein</fullName>
    </recommendedName>
</protein>
<sequence length="334" mass="39315">MTMECSDESNEYSESRENKRNADKNQEKAVTPVEYQEELADVLVKTEHKCQDSGEKLLIRKAMLEHLSTNSNVFFRQLKDDEEELSRQQKSDMAEELLDRSYGLFLAKYGNHLLKEHLCYFETKSEEDAFIIEMYLKQLNKVLEKQSKSQQMKLKSESINEDEMEVVDEPSIVEEPRLKLRKELLDYLSLSKEAHFKSQQVGEPDLSRQEKREIAEGVLARSPGLFLSRFGTHLLEKHLDYFDHESNKDDYEITYHLKHLRKTHCKTVTEVGIKNRRFEALKKMVEEGSYFCETEMRNRNPLLYEQLVGRFLTAEERRERLNNIDTTNITANGP</sequence>
<dbReference type="EMBL" id="GECZ01025284">
    <property type="protein sequence ID" value="JAS44485.1"/>
    <property type="molecule type" value="Transcribed_RNA"/>
</dbReference>
<dbReference type="PANTHER" id="PTHR31840:SF1">
    <property type="entry name" value="COILED-COIL DOMAIN-CONTAINING PROTEIN 97"/>
    <property type="match status" value="1"/>
</dbReference>
<name>A0A1B6F2S1_9HEMI</name>
<feature type="domain" description="CCD97-like C-terminal" evidence="2">
    <location>
        <begin position="275"/>
        <end position="325"/>
    </location>
</feature>
<feature type="region of interest" description="Disordered" evidence="1">
    <location>
        <begin position="1"/>
        <end position="31"/>
    </location>
</feature>
<evidence type="ECO:0000313" key="3">
    <source>
        <dbReference type="EMBL" id="JAS44485.1"/>
    </source>
</evidence>
<dbReference type="PANTHER" id="PTHR31840">
    <property type="entry name" value="COILED-COIL DOMAIN-CONTAINING PROTEIN 97"/>
    <property type="match status" value="1"/>
</dbReference>
<reference evidence="3" key="1">
    <citation type="submission" date="2015-11" db="EMBL/GenBank/DDBJ databases">
        <title>De novo transcriptome assembly of four potential Pierce s Disease insect vectors from Arizona vineyards.</title>
        <authorList>
            <person name="Tassone E.E."/>
        </authorList>
    </citation>
    <scope>NUCLEOTIDE SEQUENCE</scope>
</reference>
<dbReference type="InterPro" id="IPR018613">
    <property type="entry name" value="Ccdc97-like"/>
</dbReference>
<feature type="compositionally biased region" description="Basic and acidic residues" evidence="1">
    <location>
        <begin position="13"/>
        <end position="27"/>
    </location>
</feature>
<dbReference type="AlphaFoldDB" id="A0A1B6F2S1"/>